<keyword evidence="2" id="KW-0012">Acyltransferase</keyword>
<reference evidence="5" key="1">
    <citation type="submission" date="2016-11" db="EMBL/GenBank/DDBJ databases">
        <authorList>
            <person name="Varghese N."/>
            <person name="Submissions S."/>
        </authorList>
    </citation>
    <scope>NUCLEOTIDE SEQUENCE [LARGE SCALE GENOMIC DNA]</scope>
    <source>
        <strain evidence="5">DSM 14834</strain>
    </source>
</reference>
<keyword evidence="1" id="KW-0808">Transferase</keyword>
<dbReference type="InterPro" id="IPR000182">
    <property type="entry name" value="GNAT_dom"/>
</dbReference>
<dbReference type="Gene3D" id="3.40.630.30">
    <property type="match status" value="1"/>
</dbReference>
<sequence length="155" mass="16483">MSHAFSPGPDLDVDLRNAVPADADDVARLLCELGYPCDIQDAAERISTILANDRQALVLARRQGAVCGLVALDFMYYLPLGTTTCRVTALVVTPSAQGQGIGRALLKEAERRARAGGAARIELTSGAQRTEAHAFYRACGYSDSSVRFVKPLGSA</sequence>
<dbReference type="STRING" id="213588.SAMN02745204_00228"/>
<dbReference type="Pfam" id="PF00583">
    <property type="entry name" value="Acetyltransf_1"/>
    <property type="match status" value="1"/>
</dbReference>
<keyword evidence="4" id="KW-0689">Ribosomal protein</keyword>
<dbReference type="PANTHER" id="PTHR43877:SF2">
    <property type="entry name" value="AMINOALKYLPHOSPHONATE N-ACETYLTRANSFERASE-RELATED"/>
    <property type="match status" value="1"/>
</dbReference>
<dbReference type="GO" id="GO:0016747">
    <property type="term" value="F:acyltransferase activity, transferring groups other than amino-acyl groups"/>
    <property type="evidence" value="ECO:0007669"/>
    <property type="project" value="InterPro"/>
</dbReference>
<evidence type="ECO:0000256" key="2">
    <source>
        <dbReference type="ARBA" id="ARBA00023315"/>
    </source>
</evidence>
<dbReference type="RefSeq" id="WP_084602286.1">
    <property type="nucleotide sequence ID" value="NZ_FQUK01000002.1"/>
</dbReference>
<dbReference type="EMBL" id="FQUK01000002">
    <property type="protein sequence ID" value="SHE32658.1"/>
    <property type="molecule type" value="Genomic_DNA"/>
</dbReference>
<dbReference type="AlphaFoldDB" id="A0A1M4SKH8"/>
<evidence type="ECO:0000259" key="3">
    <source>
        <dbReference type="PROSITE" id="PS51186"/>
    </source>
</evidence>
<organism evidence="4 5">
    <name type="scientific">Thermomonas hydrothermalis</name>
    <dbReference type="NCBI Taxonomy" id="213588"/>
    <lineage>
        <taxon>Bacteria</taxon>
        <taxon>Pseudomonadati</taxon>
        <taxon>Pseudomonadota</taxon>
        <taxon>Gammaproteobacteria</taxon>
        <taxon>Lysobacterales</taxon>
        <taxon>Lysobacteraceae</taxon>
        <taxon>Thermomonas</taxon>
    </lineage>
</organism>
<dbReference type="SUPFAM" id="SSF55729">
    <property type="entry name" value="Acyl-CoA N-acyltransferases (Nat)"/>
    <property type="match status" value="1"/>
</dbReference>
<name>A0A1M4SKH8_9GAMM</name>
<keyword evidence="5" id="KW-1185">Reference proteome</keyword>
<proteinExistence type="predicted"/>
<accession>A0A1M4SKH8</accession>
<dbReference type="PROSITE" id="PS51186">
    <property type="entry name" value="GNAT"/>
    <property type="match status" value="1"/>
</dbReference>
<dbReference type="CDD" id="cd04301">
    <property type="entry name" value="NAT_SF"/>
    <property type="match status" value="1"/>
</dbReference>
<dbReference type="PANTHER" id="PTHR43877">
    <property type="entry name" value="AMINOALKYLPHOSPHONATE N-ACETYLTRANSFERASE-RELATED-RELATED"/>
    <property type="match status" value="1"/>
</dbReference>
<evidence type="ECO:0000256" key="1">
    <source>
        <dbReference type="ARBA" id="ARBA00022679"/>
    </source>
</evidence>
<dbReference type="Proteomes" id="UP000242857">
    <property type="component" value="Unassembled WGS sequence"/>
</dbReference>
<evidence type="ECO:0000313" key="5">
    <source>
        <dbReference type="Proteomes" id="UP000242857"/>
    </source>
</evidence>
<gene>
    <name evidence="4" type="ORF">SAMN02745204_00228</name>
</gene>
<dbReference type="InterPro" id="IPR016181">
    <property type="entry name" value="Acyl_CoA_acyltransferase"/>
</dbReference>
<dbReference type="OrthoDB" id="7054990at2"/>
<evidence type="ECO:0000313" key="4">
    <source>
        <dbReference type="EMBL" id="SHE32658.1"/>
    </source>
</evidence>
<feature type="domain" description="N-acetyltransferase" evidence="3">
    <location>
        <begin position="13"/>
        <end position="155"/>
    </location>
</feature>
<keyword evidence="4" id="KW-0687">Ribonucleoprotein</keyword>
<dbReference type="GO" id="GO:0005840">
    <property type="term" value="C:ribosome"/>
    <property type="evidence" value="ECO:0007669"/>
    <property type="project" value="UniProtKB-KW"/>
</dbReference>
<dbReference type="InterPro" id="IPR050832">
    <property type="entry name" value="Bact_Acetyltransf"/>
</dbReference>
<protein>
    <submittedName>
        <fullName evidence="4">Ribosomal protein S18 acetylase RimI</fullName>
    </submittedName>
</protein>